<name>A0A848G6J1_9RHOO</name>
<dbReference type="GO" id="GO:0016787">
    <property type="term" value="F:hydrolase activity"/>
    <property type="evidence" value="ECO:0007669"/>
    <property type="project" value="UniProtKB-KW"/>
</dbReference>
<dbReference type="PANTHER" id="PTHR46623">
    <property type="entry name" value="CARBOXYMETHYLENEBUTENOLIDASE-RELATED"/>
    <property type="match status" value="1"/>
</dbReference>
<dbReference type="EMBL" id="JABBGA010000006">
    <property type="protein sequence ID" value="NML26023.1"/>
    <property type="molecule type" value="Genomic_DNA"/>
</dbReference>
<protein>
    <submittedName>
        <fullName evidence="2">Dienelactone hydrolase family protein</fullName>
    </submittedName>
</protein>
<dbReference type="Gene3D" id="3.40.50.1820">
    <property type="entry name" value="alpha/beta hydrolase"/>
    <property type="match status" value="1"/>
</dbReference>
<dbReference type="Proteomes" id="UP000580043">
    <property type="component" value="Unassembled WGS sequence"/>
</dbReference>
<comment type="caution">
    <text evidence="2">The sequence shown here is derived from an EMBL/GenBank/DDBJ whole genome shotgun (WGS) entry which is preliminary data.</text>
</comment>
<accession>A0A848G6J1</accession>
<keyword evidence="2" id="KW-0378">Hydrolase</keyword>
<dbReference type="RefSeq" id="WP_169145571.1">
    <property type="nucleotide sequence ID" value="NZ_JABBGA010000006.1"/>
</dbReference>
<dbReference type="Pfam" id="PF01738">
    <property type="entry name" value="DLH"/>
    <property type="match status" value="1"/>
</dbReference>
<feature type="domain" description="Dienelactone hydrolase" evidence="1">
    <location>
        <begin position="24"/>
        <end position="223"/>
    </location>
</feature>
<dbReference type="InterPro" id="IPR002925">
    <property type="entry name" value="Dienelactn_hydro"/>
</dbReference>
<gene>
    <name evidence="2" type="ORF">HHL15_09735</name>
</gene>
<evidence type="ECO:0000313" key="2">
    <source>
        <dbReference type="EMBL" id="NML26023.1"/>
    </source>
</evidence>
<reference evidence="2 3" key="1">
    <citation type="submission" date="2020-04" db="EMBL/GenBank/DDBJ databases">
        <title>Zoogloea sp. G-4-1-14 isolated from soil.</title>
        <authorList>
            <person name="Dahal R.H."/>
        </authorList>
    </citation>
    <scope>NUCLEOTIDE SEQUENCE [LARGE SCALE GENOMIC DNA]</scope>
    <source>
        <strain evidence="2 3">G-4-1-14</strain>
    </source>
</reference>
<evidence type="ECO:0000313" key="3">
    <source>
        <dbReference type="Proteomes" id="UP000580043"/>
    </source>
</evidence>
<sequence>MTTANDLIEFSRPDGSPCQGYYAHAGDDRPGVVVIQEWWGLNPQIRSVADRFAAAGYNALAPDLFRGRITQDPDEANHLMTGLDFPGATFQDIRGAVAYLKQHGKGPVAVMGFCMGGALTVASAVHLPEVSAAVCYYGIPPQEFADPAQIRMPFMGHFATRDTWCTPAAADALEHAMRTTGQHPEIHHYVADHGFFNATRPQVYDATLAEQSWSRTLAFLERHL</sequence>
<dbReference type="PANTHER" id="PTHR46623:SF6">
    <property type="entry name" value="ALPHA_BETA-HYDROLASES SUPERFAMILY PROTEIN"/>
    <property type="match status" value="1"/>
</dbReference>
<evidence type="ECO:0000259" key="1">
    <source>
        <dbReference type="Pfam" id="PF01738"/>
    </source>
</evidence>
<dbReference type="SUPFAM" id="SSF53474">
    <property type="entry name" value="alpha/beta-Hydrolases"/>
    <property type="match status" value="1"/>
</dbReference>
<dbReference type="InterPro" id="IPR051049">
    <property type="entry name" value="Dienelactone_hydrolase-like"/>
</dbReference>
<dbReference type="AlphaFoldDB" id="A0A848G6J1"/>
<keyword evidence="3" id="KW-1185">Reference proteome</keyword>
<organism evidence="2 3">
    <name type="scientific">Zoogloea dura</name>
    <dbReference type="NCBI Taxonomy" id="2728840"/>
    <lineage>
        <taxon>Bacteria</taxon>
        <taxon>Pseudomonadati</taxon>
        <taxon>Pseudomonadota</taxon>
        <taxon>Betaproteobacteria</taxon>
        <taxon>Rhodocyclales</taxon>
        <taxon>Zoogloeaceae</taxon>
        <taxon>Zoogloea</taxon>
    </lineage>
</organism>
<proteinExistence type="predicted"/>
<dbReference type="InterPro" id="IPR029058">
    <property type="entry name" value="AB_hydrolase_fold"/>
</dbReference>